<gene>
    <name evidence="2" type="ORF">Poly41_59030</name>
</gene>
<dbReference type="Proteomes" id="UP000319143">
    <property type="component" value="Unassembled WGS sequence"/>
</dbReference>
<organism evidence="2 3">
    <name type="scientific">Novipirellula artificiosorum</name>
    <dbReference type="NCBI Taxonomy" id="2528016"/>
    <lineage>
        <taxon>Bacteria</taxon>
        <taxon>Pseudomonadati</taxon>
        <taxon>Planctomycetota</taxon>
        <taxon>Planctomycetia</taxon>
        <taxon>Pirellulales</taxon>
        <taxon>Pirellulaceae</taxon>
        <taxon>Novipirellula</taxon>
    </lineage>
</organism>
<protein>
    <submittedName>
        <fullName evidence="2">Uncharacterized protein</fullName>
    </submittedName>
</protein>
<feature type="signal peptide" evidence="1">
    <location>
        <begin position="1"/>
        <end position="22"/>
    </location>
</feature>
<keyword evidence="1" id="KW-0732">Signal</keyword>
<evidence type="ECO:0000256" key="1">
    <source>
        <dbReference type="SAM" id="SignalP"/>
    </source>
</evidence>
<dbReference type="RefSeq" id="WP_146530649.1">
    <property type="nucleotide sequence ID" value="NZ_SJPV01000014.1"/>
</dbReference>
<dbReference type="AlphaFoldDB" id="A0A5C6D7I6"/>
<dbReference type="SUPFAM" id="SSF49785">
    <property type="entry name" value="Galactose-binding domain-like"/>
    <property type="match status" value="1"/>
</dbReference>
<keyword evidence="3" id="KW-1185">Reference proteome</keyword>
<dbReference type="EMBL" id="SJPV01000014">
    <property type="protein sequence ID" value="TWU32015.1"/>
    <property type="molecule type" value="Genomic_DNA"/>
</dbReference>
<sequence precursor="true">MNTIRISVAGVLSLTFFCSALSASERAVMQECQSAMVKVDDAKYLMLQSQLRKSTQQTDALPLPDGVKPVWDLDKVVKLSTPTREQICINGLWRWQPGEDDSLQVSDGDWGYFKVPGSWPGIENWIHMDCQTVHSHPNWKSQALKDVASAWYQRAS</sequence>
<proteinExistence type="predicted"/>
<evidence type="ECO:0000313" key="2">
    <source>
        <dbReference type="EMBL" id="TWU32015.1"/>
    </source>
</evidence>
<comment type="caution">
    <text evidence="2">The sequence shown here is derived from an EMBL/GenBank/DDBJ whole genome shotgun (WGS) entry which is preliminary data.</text>
</comment>
<name>A0A5C6D7I6_9BACT</name>
<evidence type="ECO:0000313" key="3">
    <source>
        <dbReference type="Proteomes" id="UP000319143"/>
    </source>
</evidence>
<feature type="chain" id="PRO_5023048670" evidence="1">
    <location>
        <begin position="23"/>
        <end position="156"/>
    </location>
</feature>
<accession>A0A5C6D7I6</accession>
<dbReference type="InterPro" id="IPR008979">
    <property type="entry name" value="Galactose-bd-like_sf"/>
</dbReference>
<reference evidence="2 3" key="1">
    <citation type="submission" date="2019-02" db="EMBL/GenBank/DDBJ databases">
        <title>Deep-cultivation of Planctomycetes and their phenomic and genomic characterization uncovers novel biology.</title>
        <authorList>
            <person name="Wiegand S."/>
            <person name="Jogler M."/>
            <person name="Boedeker C."/>
            <person name="Pinto D."/>
            <person name="Vollmers J."/>
            <person name="Rivas-Marin E."/>
            <person name="Kohn T."/>
            <person name="Peeters S.H."/>
            <person name="Heuer A."/>
            <person name="Rast P."/>
            <person name="Oberbeckmann S."/>
            <person name="Bunk B."/>
            <person name="Jeske O."/>
            <person name="Meyerdierks A."/>
            <person name="Storesund J.E."/>
            <person name="Kallscheuer N."/>
            <person name="Luecker S."/>
            <person name="Lage O.M."/>
            <person name="Pohl T."/>
            <person name="Merkel B.J."/>
            <person name="Hornburger P."/>
            <person name="Mueller R.-W."/>
            <person name="Bruemmer F."/>
            <person name="Labrenz M."/>
            <person name="Spormann A.M."/>
            <person name="Op Den Camp H."/>
            <person name="Overmann J."/>
            <person name="Amann R."/>
            <person name="Jetten M.S.M."/>
            <person name="Mascher T."/>
            <person name="Medema M.H."/>
            <person name="Devos D.P."/>
            <person name="Kaster A.-K."/>
            <person name="Ovreas L."/>
            <person name="Rohde M."/>
            <person name="Galperin M.Y."/>
            <person name="Jogler C."/>
        </authorList>
    </citation>
    <scope>NUCLEOTIDE SEQUENCE [LARGE SCALE GENOMIC DNA]</scope>
    <source>
        <strain evidence="2 3">Poly41</strain>
    </source>
</reference>